<evidence type="ECO:0000313" key="2">
    <source>
        <dbReference type="RefSeq" id="XP_028132755.1"/>
    </source>
</evidence>
<feature type="coiled-coil region" evidence="1">
    <location>
        <begin position="35"/>
        <end position="62"/>
    </location>
</feature>
<name>A0A6P7FHS0_DIAVI</name>
<dbReference type="AlphaFoldDB" id="A0A6P7FHS0"/>
<gene>
    <name evidence="2" type="primary">LOC114328168</name>
</gene>
<keyword evidence="1" id="KW-0175">Coiled coil</keyword>
<proteinExistence type="predicted"/>
<protein>
    <submittedName>
        <fullName evidence="2">Uncharacterized protein LOC114328168</fullName>
    </submittedName>
</protein>
<dbReference type="InParanoid" id="A0A6P7FHS0"/>
<reference evidence="2" key="1">
    <citation type="submission" date="2025-08" db="UniProtKB">
        <authorList>
            <consortium name="RefSeq"/>
        </authorList>
    </citation>
    <scope>IDENTIFICATION</scope>
    <source>
        <tissue evidence="2">Whole insect</tissue>
    </source>
</reference>
<sequence length="115" mass="13170">MSNVLEQIAKHAGEETCDTKLKDIATQTVIENDIIKKSMEQIKDLHTENKKLKESLSREKEEKGTVKRIFTKGNFFARCRGKILSFIKKKRLPPSSCRNVKTMGFRMLTINSLLG</sequence>
<accession>A0A6P7FHS0</accession>
<evidence type="ECO:0000256" key="1">
    <source>
        <dbReference type="SAM" id="Coils"/>
    </source>
</evidence>
<dbReference type="RefSeq" id="XP_028132755.1">
    <property type="nucleotide sequence ID" value="XM_028276954.1"/>
</dbReference>
<organism evidence="2">
    <name type="scientific">Diabrotica virgifera virgifera</name>
    <name type="common">western corn rootworm</name>
    <dbReference type="NCBI Taxonomy" id="50390"/>
    <lineage>
        <taxon>Eukaryota</taxon>
        <taxon>Metazoa</taxon>
        <taxon>Ecdysozoa</taxon>
        <taxon>Arthropoda</taxon>
        <taxon>Hexapoda</taxon>
        <taxon>Insecta</taxon>
        <taxon>Pterygota</taxon>
        <taxon>Neoptera</taxon>
        <taxon>Endopterygota</taxon>
        <taxon>Coleoptera</taxon>
        <taxon>Polyphaga</taxon>
        <taxon>Cucujiformia</taxon>
        <taxon>Chrysomeloidea</taxon>
        <taxon>Chrysomelidae</taxon>
        <taxon>Galerucinae</taxon>
        <taxon>Diabroticina</taxon>
        <taxon>Diabroticites</taxon>
        <taxon>Diabrotica</taxon>
    </lineage>
</organism>